<dbReference type="Gene3D" id="3.90.79.10">
    <property type="entry name" value="Nucleoside Triphosphate Pyrophosphohydrolase"/>
    <property type="match status" value="1"/>
</dbReference>
<dbReference type="SUPFAM" id="SSF55811">
    <property type="entry name" value="Nudix"/>
    <property type="match status" value="1"/>
</dbReference>
<feature type="domain" description="Nudix hydrolase" evidence="3">
    <location>
        <begin position="12"/>
        <end position="146"/>
    </location>
</feature>
<accession>A0A1G1VG92</accession>
<dbReference type="PANTHER" id="PTHR21340:SF0">
    <property type="entry name" value="BIS(5'-NUCLEOSYL)-TETRAPHOSPHATASE [ASYMMETRICAL]"/>
    <property type="match status" value="1"/>
</dbReference>
<name>A0A1G1VG92_9BACT</name>
<dbReference type="GO" id="GO:0006754">
    <property type="term" value="P:ATP biosynthetic process"/>
    <property type="evidence" value="ECO:0007669"/>
    <property type="project" value="TreeGrafter"/>
</dbReference>
<evidence type="ECO:0000313" key="5">
    <source>
        <dbReference type="Proteomes" id="UP000178659"/>
    </source>
</evidence>
<evidence type="ECO:0000313" key="4">
    <source>
        <dbReference type="EMBL" id="OGY14306.1"/>
    </source>
</evidence>
<protein>
    <recommendedName>
        <fullName evidence="3">Nudix hydrolase domain-containing protein</fullName>
    </recommendedName>
</protein>
<dbReference type="PROSITE" id="PS51462">
    <property type="entry name" value="NUDIX"/>
    <property type="match status" value="1"/>
</dbReference>
<sequence>MGEDKKEKKPLVRAFSAGGVVYRKTTKGREWLLIKPTGTKQWRFPKGTIDKGETSKEAAEREVFEETGVKVEIEEKIGSEQYFFQLKGERIFKIVTFFLMKQVGGKVFVEDKWAHEVEEVCWFDEENALMSLSFKGERDILKKAINKLVNNK</sequence>
<dbReference type="AlphaFoldDB" id="A0A1G1VG92"/>
<dbReference type="Proteomes" id="UP000178659">
    <property type="component" value="Unassembled WGS sequence"/>
</dbReference>
<dbReference type="EMBL" id="MHCC01000001">
    <property type="protein sequence ID" value="OGY14306.1"/>
    <property type="molecule type" value="Genomic_DNA"/>
</dbReference>
<evidence type="ECO:0000259" key="3">
    <source>
        <dbReference type="PROSITE" id="PS51462"/>
    </source>
</evidence>
<evidence type="ECO:0000256" key="1">
    <source>
        <dbReference type="ARBA" id="ARBA00022801"/>
    </source>
</evidence>
<dbReference type="PANTHER" id="PTHR21340">
    <property type="entry name" value="DIADENOSINE 5,5-P1,P4-TETRAPHOSPHATE PYROPHOSPHOHYDROLASE MUTT"/>
    <property type="match status" value="1"/>
</dbReference>
<dbReference type="Pfam" id="PF00293">
    <property type="entry name" value="NUDIX"/>
    <property type="match status" value="1"/>
</dbReference>
<comment type="caution">
    <text evidence="4">The sequence shown here is derived from an EMBL/GenBank/DDBJ whole genome shotgun (WGS) entry which is preliminary data.</text>
</comment>
<dbReference type="GO" id="GO:0004081">
    <property type="term" value="F:bis(5'-nucleosyl)-tetraphosphatase (asymmetrical) activity"/>
    <property type="evidence" value="ECO:0007669"/>
    <property type="project" value="TreeGrafter"/>
</dbReference>
<dbReference type="InterPro" id="IPR015797">
    <property type="entry name" value="NUDIX_hydrolase-like_dom_sf"/>
</dbReference>
<dbReference type="InterPro" id="IPR020476">
    <property type="entry name" value="Nudix_hydrolase"/>
</dbReference>
<keyword evidence="1 2" id="KW-0378">Hydrolase</keyword>
<dbReference type="CDD" id="cd03673">
    <property type="entry name" value="NUDIX_Ap6A_hydrolase"/>
    <property type="match status" value="1"/>
</dbReference>
<dbReference type="InterPro" id="IPR000086">
    <property type="entry name" value="NUDIX_hydrolase_dom"/>
</dbReference>
<organism evidence="4 5">
    <name type="scientific">Candidatus Blackburnbacteria bacterium RIFCSPLOWO2_01_FULL_40_20</name>
    <dbReference type="NCBI Taxonomy" id="1797519"/>
    <lineage>
        <taxon>Bacteria</taxon>
        <taxon>Candidatus Blackburniibacteriota</taxon>
    </lineage>
</organism>
<proteinExistence type="inferred from homology"/>
<evidence type="ECO:0000256" key="2">
    <source>
        <dbReference type="RuleBase" id="RU003476"/>
    </source>
</evidence>
<dbReference type="PROSITE" id="PS00893">
    <property type="entry name" value="NUDIX_BOX"/>
    <property type="match status" value="1"/>
</dbReference>
<gene>
    <name evidence="4" type="ORF">A3A77_02445</name>
</gene>
<dbReference type="InterPro" id="IPR020084">
    <property type="entry name" value="NUDIX_hydrolase_CS"/>
</dbReference>
<dbReference type="PRINTS" id="PR00502">
    <property type="entry name" value="NUDIXFAMILY"/>
</dbReference>
<dbReference type="InterPro" id="IPR051325">
    <property type="entry name" value="Nudix_hydrolase_domain"/>
</dbReference>
<reference evidence="4 5" key="1">
    <citation type="journal article" date="2016" name="Nat. Commun.">
        <title>Thousands of microbial genomes shed light on interconnected biogeochemical processes in an aquifer system.</title>
        <authorList>
            <person name="Anantharaman K."/>
            <person name="Brown C.T."/>
            <person name="Hug L.A."/>
            <person name="Sharon I."/>
            <person name="Castelle C.J."/>
            <person name="Probst A.J."/>
            <person name="Thomas B.C."/>
            <person name="Singh A."/>
            <person name="Wilkins M.J."/>
            <person name="Karaoz U."/>
            <person name="Brodie E.L."/>
            <person name="Williams K.H."/>
            <person name="Hubbard S.S."/>
            <person name="Banfield J.F."/>
        </authorList>
    </citation>
    <scope>NUCLEOTIDE SEQUENCE [LARGE SCALE GENOMIC DNA]</scope>
</reference>
<comment type="similarity">
    <text evidence="2">Belongs to the Nudix hydrolase family.</text>
</comment>
<dbReference type="GO" id="GO:0006167">
    <property type="term" value="P:AMP biosynthetic process"/>
    <property type="evidence" value="ECO:0007669"/>
    <property type="project" value="TreeGrafter"/>
</dbReference>